<dbReference type="Proteomes" id="UP000796880">
    <property type="component" value="Unassembled WGS sequence"/>
</dbReference>
<evidence type="ECO:0000313" key="2">
    <source>
        <dbReference type="Proteomes" id="UP000796880"/>
    </source>
</evidence>
<protein>
    <submittedName>
        <fullName evidence="1">Uncharacterized protein</fullName>
    </submittedName>
</protein>
<reference evidence="1" key="1">
    <citation type="submission" date="2020-03" db="EMBL/GenBank/DDBJ databases">
        <title>A high-quality chromosome-level genome assembly of a woody plant with both climbing and erect habits, Rhamnella rubrinervis.</title>
        <authorList>
            <person name="Lu Z."/>
            <person name="Yang Y."/>
            <person name="Zhu X."/>
            <person name="Sun Y."/>
        </authorList>
    </citation>
    <scope>NUCLEOTIDE SEQUENCE</scope>
    <source>
        <strain evidence="1">BYM</strain>
        <tissue evidence="1">Leaf</tissue>
    </source>
</reference>
<keyword evidence="2" id="KW-1185">Reference proteome</keyword>
<accession>A0A8K0HSJ8</accession>
<comment type="caution">
    <text evidence="1">The sequence shown here is derived from an EMBL/GenBank/DDBJ whole genome shotgun (WGS) entry which is preliminary data.</text>
</comment>
<dbReference type="EMBL" id="VOIH02000001">
    <property type="protein sequence ID" value="KAF3457398.1"/>
    <property type="molecule type" value="Genomic_DNA"/>
</dbReference>
<proteinExistence type="predicted"/>
<evidence type="ECO:0000313" key="1">
    <source>
        <dbReference type="EMBL" id="KAF3457398.1"/>
    </source>
</evidence>
<name>A0A8K0HSJ8_9ROSA</name>
<sequence>MIFFERSMEEYLVEDEENICIPSVVKEAPSPVLHSGWHTVNTDISNGKFDTVLAMIIRNGERKLEFLASRLVEQLDPNLDEMRALEWAFKIGMERNLGHALWFCNSLSTVKAINNKEELYEMLTHVIGRSLYSTPTLDTTLSGISTQLSGP</sequence>
<dbReference type="AlphaFoldDB" id="A0A8K0HSJ8"/>
<dbReference type="OrthoDB" id="1436421at2759"/>
<gene>
    <name evidence="1" type="ORF">FNV43_RR02055</name>
</gene>
<organism evidence="1 2">
    <name type="scientific">Rhamnella rubrinervis</name>
    <dbReference type="NCBI Taxonomy" id="2594499"/>
    <lineage>
        <taxon>Eukaryota</taxon>
        <taxon>Viridiplantae</taxon>
        <taxon>Streptophyta</taxon>
        <taxon>Embryophyta</taxon>
        <taxon>Tracheophyta</taxon>
        <taxon>Spermatophyta</taxon>
        <taxon>Magnoliopsida</taxon>
        <taxon>eudicotyledons</taxon>
        <taxon>Gunneridae</taxon>
        <taxon>Pentapetalae</taxon>
        <taxon>rosids</taxon>
        <taxon>fabids</taxon>
        <taxon>Rosales</taxon>
        <taxon>Rhamnaceae</taxon>
        <taxon>rhamnoid group</taxon>
        <taxon>Rhamneae</taxon>
        <taxon>Rhamnella</taxon>
    </lineage>
</organism>